<dbReference type="GO" id="GO:0000160">
    <property type="term" value="P:phosphorelay signal transduction system"/>
    <property type="evidence" value="ECO:0007669"/>
    <property type="project" value="InterPro"/>
</dbReference>
<organism evidence="1 2">
    <name type="scientific">Pontibaca methylaminivorans</name>
    <dbReference type="NCBI Taxonomy" id="515897"/>
    <lineage>
        <taxon>Bacteria</taxon>
        <taxon>Pseudomonadati</taxon>
        <taxon>Pseudomonadota</taxon>
        <taxon>Alphaproteobacteria</taxon>
        <taxon>Rhodobacterales</taxon>
        <taxon>Roseobacteraceae</taxon>
        <taxon>Pontibaca</taxon>
    </lineage>
</organism>
<dbReference type="Gene3D" id="1.20.120.160">
    <property type="entry name" value="HPT domain"/>
    <property type="match status" value="1"/>
</dbReference>
<keyword evidence="2" id="KW-1185">Reference proteome</keyword>
<name>A0A1R3X2R4_9RHOB</name>
<protein>
    <recommendedName>
        <fullName evidence="3">Hpt domain-containing protein</fullName>
    </recommendedName>
</protein>
<dbReference type="InterPro" id="IPR036641">
    <property type="entry name" value="HPT_dom_sf"/>
</dbReference>
<dbReference type="EMBL" id="FTPS01000001">
    <property type="protein sequence ID" value="SIT83607.1"/>
    <property type="molecule type" value="Genomic_DNA"/>
</dbReference>
<dbReference type="SUPFAM" id="SSF47226">
    <property type="entry name" value="Histidine-containing phosphotransfer domain, HPT domain"/>
    <property type="match status" value="1"/>
</dbReference>
<dbReference type="AlphaFoldDB" id="A0A1R3X2R4"/>
<proteinExistence type="predicted"/>
<accession>A0A1R3X2R4</accession>
<reference evidence="1 2" key="1">
    <citation type="submission" date="2017-01" db="EMBL/GenBank/DDBJ databases">
        <authorList>
            <person name="Mah S.A."/>
            <person name="Swanson W.J."/>
            <person name="Moy G.W."/>
            <person name="Vacquier V.D."/>
        </authorList>
    </citation>
    <scope>NUCLEOTIDE SEQUENCE [LARGE SCALE GENOMIC DNA]</scope>
    <source>
        <strain evidence="1 2">DSM 21219</strain>
    </source>
</reference>
<evidence type="ECO:0008006" key="3">
    <source>
        <dbReference type="Google" id="ProtNLM"/>
    </source>
</evidence>
<dbReference type="Proteomes" id="UP000192455">
    <property type="component" value="Unassembled WGS sequence"/>
</dbReference>
<dbReference type="OrthoDB" id="7873775at2"/>
<dbReference type="RefSeq" id="WP_076649668.1">
    <property type="nucleotide sequence ID" value="NZ_FTPS01000001.1"/>
</dbReference>
<evidence type="ECO:0000313" key="1">
    <source>
        <dbReference type="EMBL" id="SIT83607.1"/>
    </source>
</evidence>
<dbReference type="STRING" id="515897.SAMN05421849_1941"/>
<gene>
    <name evidence="1" type="ORF">SAMN05421849_1941</name>
</gene>
<sequence length="126" mass="14190">MIRLREFYREEHIRLEPDRLTHLCREMGAFGADDLLCRAVEELALRLERCERLWRAGDCTELRRCARSTIGIAEQIGMVSLARVARDVVDCADRRDPAALGATVARLARIGERSLSAVWDSPGLPG</sequence>
<evidence type="ECO:0000313" key="2">
    <source>
        <dbReference type="Proteomes" id="UP000192455"/>
    </source>
</evidence>